<feature type="non-terminal residue" evidence="2">
    <location>
        <position position="1"/>
    </location>
</feature>
<gene>
    <name evidence="2" type="ORF">MGAL_10B057989</name>
</gene>
<reference evidence="2" key="1">
    <citation type="submission" date="2018-11" db="EMBL/GenBank/DDBJ databases">
        <authorList>
            <person name="Alioto T."/>
            <person name="Alioto T."/>
        </authorList>
    </citation>
    <scope>NUCLEOTIDE SEQUENCE</scope>
</reference>
<dbReference type="Gene3D" id="3.90.215.10">
    <property type="entry name" value="Gamma Fibrinogen, chain A, domain 1"/>
    <property type="match status" value="2"/>
</dbReference>
<dbReference type="InterPro" id="IPR014716">
    <property type="entry name" value="Fibrinogen_a/b/g_C_1"/>
</dbReference>
<dbReference type="EMBL" id="UYJE01003845">
    <property type="protein sequence ID" value="VDI22876.1"/>
    <property type="molecule type" value="Genomic_DNA"/>
</dbReference>
<dbReference type="SUPFAM" id="SSF56496">
    <property type="entry name" value="Fibrinogen C-terminal domain-like"/>
    <property type="match status" value="1"/>
</dbReference>
<dbReference type="PANTHER" id="PTHR19143">
    <property type="entry name" value="FIBRINOGEN/TENASCIN/ANGIOPOEITIN"/>
    <property type="match status" value="1"/>
</dbReference>
<accession>A0A8B6DPU7</accession>
<organism evidence="2 3">
    <name type="scientific">Mytilus galloprovincialis</name>
    <name type="common">Mediterranean mussel</name>
    <dbReference type="NCBI Taxonomy" id="29158"/>
    <lineage>
        <taxon>Eukaryota</taxon>
        <taxon>Metazoa</taxon>
        <taxon>Spiralia</taxon>
        <taxon>Lophotrochozoa</taxon>
        <taxon>Mollusca</taxon>
        <taxon>Bivalvia</taxon>
        <taxon>Autobranchia</taxon>
        <taxon>Pteriomorphia</taxon>
        <taxon>Mytilida</taxon>
        <taxon>Mytiloidea</taxon>
        <taxon>Mytilidae</taxon>
        <taxon>Mytilinae</taxon>
        <taxon>Mytilus</taxon>
    </lineage>
</organism>
<evidence type="ECO:0000313" key="3">
    <source>
        <dbReference type="Proteomes" id="UP000596742"/>
    </source>
</evidence>
<keyword evidence="3" id="KW-1185">Reference proteome</keyword>
<sequence>NGYMPKDCSDSCIRNKTSGLHTVYPDGITKVAVQCEKEGLTVIQKRYDGNKNIAQLTSEGNYELRIDVEDWDGNKRYAVYGRFSIGDASTKYQLNISGYSGNAEDKQWVSQVDRNSLAVQPMSTRVPFSLLLVFIV</sequence>
<feature type="domain" description="Fibrinogen C-terminal" evidence="1">
    <location>
        <begin position="3"/>
        <end position="136"/>
    </location>
</feature>
<dbReference type="InterPro" id="IPR050373">
    <property type="entry name" value="Fibrinogen_C-term_domain"/>
</dbReference>
<dbReference type="AlphaFoldDB" id="A0A8B6DPU7"/>
<dbReference type="InterPro" id="IPR036056">
    <property type="entry name" value="Fibrinogen-like_C"/>
</dbReference>
<evidence type="ECO:0000313" key="2">
    <source>
        <dbReference type="EMBL" id="VDI22876.1"/>
    </source>
</evidence>
<dbReference type="GO" id="GO:0005615">
    <property type="term" value="C:extracellular space"/>
    <property type="evidence" value="ECO:0007669"/>
    <property type="project" value="TreeGrafter"/>
</dbReference>
<dbReference type="Proteomes" id="UP000596742">
    <property type="component" value="Unassembled WGS sequence"/>
</dbReference>
<evidence type="ECO:0000259" key="1">
    <source>
        <dbReference type="SMART" id="SM00186"/>
    </source>
</evidence>
<dbReference type="OrthoDB" id="6081480at2759"/>
<protein>
    <recommendedName>
        <fullName evidence="1">Fibrinogen C-terminal domain-containing protein</fullName>
    </recommendedName>
</protein>
<dbReference type="InterPro" id="IPR002181">
    <property type="entry name" value="Fibrinogen_a/b/g_C_dom"/>
</dbReference>
<name>A0A8B6DPU7_MYTGA</name>
<dbReference type="PANTHER" id="PTHR19143:SF394">
    <property type="entry name" value="ANGIOPOIETIN-RELATED PROTEIN 3-LIKE"/>
    <property type="match status" value="1"/>
</dbReference>
<proteinExistence type="predicted"/>
<comment type="caution">
    <text evidence="2">The sequence shown here is derived from an EMBL/GenBank/DDBJ whole genome shotgun (WGS) entry which is preliminary data.</text>
</comment>
<dbReference type="Pfam" id="PF00147">
    <property type="entry name" value="Fibrinogen_C"/>
    <property type="match status" value="1"/>
</dbReference>
<dbReference type="SMART" id="SM00186">
    <property type="entry name" value="FBG"/>
    <property type="match status" value="1"/>
</dbReference>